<feature type="chain" id="PRO_5012880939" evidence="1">
    <location>
        <begin position="19"/>
        <end position="198"/>
    </location>
</feature>
<dbReference type="EMBL" id="PDUD01000001">
    <property type="protein sequence ID" value="PHN08649.1"/>
    <property type="molecule type" value="Genomic_DNA"/>
</dbReference>
<comment type="caution">
    <text evidence="2">The sequence shown here is derived from an EMBL/GenBank/DDBJ whole genome shotgun (WGS) entry which is preliminary data.</text>
</comment>
<evidence type="ECO:0000313" key="2">
    <source>
        <dbReference type="EMBL" id="PHN08649.1"/>
    </source>
</evidence>
<keyword evidence="3" id="KW-1185">Reference proteome</keyword>
<feature type="signal peptide" evidence="1">
    <location>
        <begin position="1"/>
        <end position="18"/>
    </location>
</feature>
<gene>
    <name evidence="2" type="ORF">CRP01_01690</name>
</gene>
<dbReference type="AlphaFoldDB" id="A0A2D0NKB0"/>
<dbReference type="OrthoDB" id="962781at2"/>
<reference evidence="2 3" key="1">
    <citation type="submission" date="2017-10" db="EMBL/GenBank/DDBJ databases">
        <title>The draft genome sequence of Lewinella nigricans NBRC 102662.</title>
        <authorList>
            <person name="Wang K."/>
        </authorList>
    </citation>
    <scope>NUCLEOTIDE SEQUENCE [LARGE SCALE GENOMIC DNA]</scope>
    <source>
        <strain evidence="2 3">NBRC 102662</strain>
    </source>
</reference>
<organism evidence="2 3">
    <name type="scientific">Flavilitoribacter nigricans (strain ATCC 23147 / DSM 23189 / NBRC 102662 / NCIMB 1420 / SS-2)</name>
    <name type="common">Lewinella nigricans</name>
    <dbReference type="NCBI Taxonomy" id="1122177"/>
    <lineage>
        <taxon>Bacteria</taxon>
        <taxon>Pseudomonadati</taxon>
        <taxon>Bacteroidota</taxon>
        <taxon>Saprospiria</taxon>
        <taxon>Saprospirales</taxon>
        <taxon>Lewinellaceae</taxon>
        <taxon>Flavilitoribacter</taxon>
    </lineage>
</organism>
<sequence length="198" mass="22092">MKYLYVGCLFIFLLSACYQTPDVVPIFNPVEDPRGLDCILATDENGATIGTFPDCDPLGQWIQTNLNSEELKILDFPDTVTAQLATSLLKVRRAFAYPNPIGVNESLTIGFNGIDQHLVKIKLAVVNEGTQTVQQTTILSDRTDTIQLNIASNIYNPGSYYRVYFQVLGDNDEIFIEGYGNIFICRSATVENVEECFQ</sequence>
<dbReference type="RefSeq" id="WP_099148239.1">
    <property type="nucleotide sequence ID" value="NZ_PDUD01000001.1"/>
</dbReference>
<keyword evidence="1" id="KW-0732">Signal</keyword>
<dbReference type="PROSITE" id="PS51257">
    <property type="entry name" value="PROKAR_LIPOPROTEIN"/>
    <property type="match status" value="1"/>
</dbReference>
<accession>A0A2D0NKB0</accession>
<dbReference type="Proteomes" id="UP000223913">
    <property type="component" value="Unassembled WGS sequence"/>
</dbReference>
<evidence type="ECO:0000256" key="1">
    <source>
        <dbReference type="SAM" id="SignalP"/>
    </source>
</evidence>
<name>A0A2D0NKB0_FLAN2</name>
<protein>
    <submittedName>
        <fullName evidence="2">Uncharacterized protein</fullName>
    </submittedName>
</protein>
<proteinExistence type="predicted"/>
<evidence type="ECO:0000313" key="3">
    <source>
        <dbReference type="Proteomes" id="UP000223913"/>
    </source>
</evidence>